<proteinExistence type="predicted"/>
<evidence type="ECO:0000256" key="1">
    <source>
        <dbReference type="SAM" id="MobiDB-lite"/>
    </source>
</evidence>
<keyword evidence="2" id="KW-0812">Transmembrane</keyword>
<feature type="compositionally biased region" description="Gly residues" evidence="1">
    <location>
        <begin position="91"/>
        <end position="102"/>
    </location>
</feature>
<sequence length="382" mass="42576">MVLVTSSTISLAISTSIISLFTLVLFLSGYVLQQKSIRGIQAAISPATQTLLTSWPYAVPGGSPAGAYAIVNQRKDTFSFPKVVVENDGTGVGRGRGVGEGGESSSNEGLNTGRYDQGDRYGQKHKQAYLQMISRPSASGICSSLLFFKTLTSQNEIQTDKVFLYPKSWNQNSPTRSIAEALKILKQHQDEYDIIIHDIDMTDPNYRFPSSTKLLRKASHKLIHYEKIFYTRSPGVLLDSAKINKLFFSPPPQFSPSVSFSYSPFSSWKKRAQSNKNSQTDVWVPTRLSTANTDLPYAILVTTERSSSGGISIRSHVPSPSVKQSLIVPAVSRFPVKEGSEMHPAYVFFEKNKNQMQDMENVYYQEWKKQVQDICRGIDIND</sequence>
<dbReference type="VEuPathDB" id="FungiDB:I7I51_07810"/>
<gene>
    <name evidence="3" type="ORF">I7I51_07810</name>
</gene>
<evidence type="ECO:0000256" key="2">
    <source>
        <dbReference type="SAM" id="Phobius"/>
    </source>
</evidence>
<feature type="region of interest" description="Disordered" evidence="1">
    <location>
        <begin position="91"/>
        <end position="118"/>
    </location>
</feature>
<feature type="transmembrane region" description="Helical" evidence="2">
    <location>
        <begin position="12"/>
        <end position="32"/>
    </location>
</feature>
<organism evidence="3 4">
    <name type="scientific">Ajellomyces capsulatus</name>
    <name type="common">Darling's disease fungus</name>
    <name type="synonym">Histoplasma capsulatum</name>
    <dbReference type="NCBI Taxonomy" id="5037"/>
    <lineage>
        <taxon>Eukaryota</taxon>
        <taxon>Fungi</taxon>
        <taxon>Dikarya</taxon>
        <taxon>Ascomycota</taxon>
        <taxon>Pezizomycotina</taxon>
        <taxon>Eurotiomycetes</taxon>
        <taxon>Eurotiomycetidae</taxon>
        <taxon>Onygenales</taxon>
        <taxon>Ajellomycetaceae</taxon>
        <taxon>Histoplasma</taxon>
    </lineage>
</organism>
<evidence type="ECO:0000313" key="3">
    <source>
        <dbReference type="EMBL" id="QSS58386.1"/>
    </source>
</evidence>
<dbReference type="EMBL" id="CP069109">
    <property type="protein sequence ID" value="QSS58386.1"/>
    <property type="molecule type" value="Genomic_DNA"/>
</dbReference>
<evidence type="ECO:0000313" key="4">
    <source>
        <dbReference type="Proteomes" id="UP000663671"/>
    </source>
</evidence>
<feature type="compositionally biased region" description="Low complexity" evidence="1">
    <location>
        <begin position="103"/>
        <end position="113"/>
    </location>
</feature>
<name>A0A8A1LW55_AJECA</name>
<protein>
    <submittedName>
        <fullName evidence="3">Uncharacterized protein</fullName>
    </submittedName>
</protein>
<reference evidence="3" key="1">
    <citation type="submission" date="2021-01" db="EMBL/GenBank/DDBJ databases">
        <title>Chromosome-level genome assembly of a human fungal pathogen reveals clustering of transcriptionally co-regulated genes.</title>
        <authorList>
            <person name="Voorhies M."/>
            <person name="Cohen S."/>
            <person name="Shea T.P."/>
            <person name="Petrus S."/>
            <person name="Munoz J.F."/>
            <person name="Poplawski S."/>
            <person name="Goldman W.E."/>
            <person name="Michael T."/>
            <person name="Cuomo C.A."/>
            <person name="Sil A."/>
            <person name="Beyhan S."/>
        </authorList>
    </citation>
    <scope>NUCLEOTIDE SEQUENCE</scope>
    <source>
        <strain evidence="3">WU24</strain>
    </source>
</reference>
<dbReference type="AlphaFoldDB" id="A0A8A1LW55"/>
<accession>A0A8A1LW55</accession>
<keyword evidence="2" id="KW-1133">Transmembrane helix</keyword>
<dbReference type="OrthoDB" id="5367275at2759"/>
<keyword evidence="2" id="KW-0472">Membrane</keyword>
<dbReference type="Proteomes" id="UP000663671">
    <property type="component" value="Chromosome 2"/>
</dbReference>